<evidence type="ECO:0000259" key="2">
    <source>
        <dbReference type="Pfam" id="PF02230"/>
    </source>
</evidence>
<evidence type="ECO:0000313" key="3">
    <source>
        <dbReference type="EMBL" id="QKX57207.1"/>
    </source>
</evidence>
<dbReference type="AlphaFoldDB" id="A0A7H8QTB6"/>
<dbReference type="InterPro" id="IPR050565">
    <property type="entry name" value="LYPA1-2/EST-like"/>
</dbReference>
<dbReference type="PANTHER" id="PTHR10655">
    <property type="entry name" value="LYSOPHOSPHOLIPASE-RELATED"/>
    <property type="match status" value="1"/>
</dbReference>
<dbReference type="GO" id="GO:0008474">
    <property type="term" value="F:palmitoyl-(protein) hydrolase activity"/>
    <property type="evidence" value="ECO:0007669"/>
    <property type="project" value="TreeGrafter"/>
</dbReference>
<name>A0A7H8QTB6_TALRU</name>
<dbReference type="RefSeq" id="XP_035343385.1">
    <property type="nucleotide sequence ID" value="XM_035487492.1"/>
</dbReference>
<reference evidence="4" key="1">
    <citation type="submission" date="2020-06" db="EMBL/GenBank/DDBJ databases">
        <title>A chromosome-scale genome assembly of Talaromyces rugulosus W13939.</title>
        <authorList>
            <person name="Wang B."/>
            <person name="Guo L."/>
            <person name="Ye K."/>
            <person name="Wang L."/>
        </authorList>
    </citation>
    <scope>NUCLEOTIDE SEQUENCE [LARGE SCALE GENOMIC DNA]</scope>
    <source>
        <strain evidence="4">W13939</strain>
    </source>
</reference>
<keyword evidence="4" id="KW-1185">Reference proteome</keyword>
<sequence length="293" mass="32807">MHSETVMQFPTSHIHPPQGPHTHTVILLHGRGSDGPEFAEEFFSCTTSNSQSLAWHLPTYRWVFPTSRERWSATFQEEMCSWFEACSVDDPHERQELQKDGLRESVLRILSILETEAGLLSGQLDKIYLGGISQGMATALWTFLAGVGTGRIQTPLAGLLGFCGWLPFPQLLENLPETPDESYIPRIQRLVSEFFLGESSYHGPLQANSPTDMLVLSTPLFLAHGADDVWVSVDLGRQAFRILQKVMVHVEWKEFNGADNDGHWIKEPDGFDWVLEFLDSSLGVGSSSHHNSS</sequence>
<proteinExistence type="inferred from homology"/>
<dbReference type="PANTHER" id="PTHR10655:SF63">
    <property type="entry name" value="PHOSPHOLIPASE_CARBOXYLESTERASE_THIOESTERASE DOMAIN-CONTAINING PROTEIN"/>
    <property type="match status" value="1"/>
</dbReference>
<dbReference type="Proteomes" id="UP000509510">
    <property type="component" value="Chromosome II"/>
</dbReference>
<dbReference type="KEGG" id="trg:TRUGW13939_04315"/>
<dbReference type="GO" id="GO:0052689">
    <property type="term" value="F:carboxylic ester hydrolase activity"/>
    <property type="evidence" value="ECO:0007669"/>
    <property type="project" value="TreeGrafter"/>
</dbReference>
<comment type="similarity">
    <text evidence="1">Belongs to the AB hydrolase superfamily. AB hydrolase 2 family.</text>
</comment>
<feature type="domain" description="Phospholipase/carboxylesterase/thioesterase" evidence="2">
    <location>
        <begin position="12"/>
        <end position="176"/>
    </location>
</feature>
<dbReference type="InterPro" id="IPR029058">
    <property type="entry name" value="AB_hydrolase_fold"/>
</dbReference>
<dbReference type="GO" id="GO:0005737">
    <property type="term" value="C:cytoplasm"/>
    <property type="evidence" value="ECO:0007669"/>
    <property type="project" value="TreeGrafter"/>
</dbReference>
<dbReference type="SUPFAM" id="SSF53474">
    <property type="entry name" value="alpha/beta-Hydrolases"/>
    <property type="match status" value="1"/>
</dbReference>
<evidence type="ECO:0000256" key="1">
    <source>
        <dbReference type="ARBA" id="ARBA00006499"/>
    </source>
</evidence>
<evidence type="ECO:0000313" key="4">
    <source>
        <dbReference type="Proteomes" id="UP000509510"/>
    </source>
</evidence>
<gene>
    <name evidence="3" type="ORF">TRUGW13939_04315</name>
</gene>
<dbReference type="Gene3D" id="3.40.50.1820">
    <property type="entry name" value="alpha/beta hydrolase"/>
    <property type="match status" value="1"/>
</dbReference>
<accession>A0A7H8QTB6</accession>
<dbReference type="EMBL" id="CP055899">
    <property type="protein sequence ID" value="QKX57207.1"/>
    <property type="molecule type" value="Genomic_DNA"/>
</dbReference>
<protein>
    <recommendedName>
        <fullName evidence="2">Phospholipase/carboxylesterase/thioesterase domain-containing protein</fullName>
    </recommendedName>
</protein>
<dbReference type="GeneID" id="55991817"/>
<dbReference type="OrthoDB" id="2418081at2759"/>
<organism evidence="3 4">
    <name type="scientific">Talaromyces rugulosus</name>
    <name type="common">Penicillium rugulosum</name>
    <dbReference type="NCBI Taxonomy" id="121627"/>
    <lineage>
        <taxon>Eukaryota</taxon>
        <taxon>Fungi</taxon>
        <taxon>Dikarya</taxon>
        <taxon>Ascomycota</taxon>
        <taxon>Pezizomycotina</taxon>
        <taxon>Eurotiomycetes</taxon>
        <taxon>Eurotiomycetidae</taxon>
        <taxon>Eurotiales</taxon>
        <taxon>Trichocomaceae</taxon>
        <taxon>Talaromyces</taxon>
        <taxon>Talaromyces sect. Islandici</taxon>
    </lineage>
</organism>
<dbReference type="InterPro" id="IPR003140">
    <property type="entry name" value="PLipase/COase/thioEstase"/>
</dbReference>
<dbReference type="Pfam" id="PF02230">
    <property type="entry name" value="Abhydrolase_2"/>
    <property type="match status" value="1"/>
</dbReference>